<organism evidence="3 4">
    <name type="scientific">Candidatus Tenderia electrophaga</name>
    <dbReference type="NCBI Taxonomy" id="1748243"/>
    <lineage>
        <taxon>Bacteria</taxon>
        <taxon>Pseudomonadati</taxon>
        <taxon>Pseudomonadota</taxon>
        <taxon>Gammaproteobacteria</taxon>
        <taxon>Candidatus Tenderiales</taxon>
        <taxon>Candidatus Tenderiaceae</taxon>
        <taxon>Candidatus Tenderia</taxon>
    </lineage>
</organism>
<dbReference type="Pfam" id="PF01578">
    <property type="entry name" value="Cytochrom_C_asm"/>
    <property type="match status" value="1"/>
</dbReference>
<dbReference type="Proteomes" id="UP000055136">
    <property type="component" value="Chromosome"/>
</dbReference>
<dbReference type="KEGG" id="tee:Tel_05330"/>
<dbReference type="STRING" id="1748243.Tel_05330"/>
<name>A0A0S2TBT0_9GAMM</name>
<gene>
    <name evidence="3" type="ORF">Tel_05330</name>
</gene>
<evidence type="ECO:0000256" key="1">
    <source>
        <dbReference type="SAM" id="Phobius"/>
    </source>
</evidence>
<evidence type="ECO:0000259" key="2">
    <source>
        <dbReference type="Pfam" id="PF01578"/>
    </source>
</evidence>
<feature type="domain" description="Cytochrome c assembly protein" evidence="2">
    <location>
        <begin position="43"/>
        <end position="264"/>
    </location>
</feature>
<feature type="transmembrane region" description="Helical" evidence="1">
    <location>
        <begin position="177"/>
        <end position="200"/>
    </location>
</feature>
<evidence type="ECO:0000313" key="3">
    <source>
        <dbReference type="EMBL" id="ALP52614.1"/>
    </source>
</evidence>
<keyword evidence="4" id="KW-1185">Reference proteome</keyword>
<dbReference type="InterPro" id="IPR052372">
    <property type="entry name" value="YpjD/HemX"/>
</dbReference>
<dbReference type="PANTHER" id="PTHR38034:SF1">
    <property type="entry name" value="INNER MEMBRANE PROTEIN YPJD"/>
    <property type="match status" value="1"/>
</dbReference>
<proteinExistence type="predicted"/>
<feature type="transmembrane region" description="Helical" evidence="1">
    <location>
        <begin position="65"/>
        <end position="87"/>
    </location>
</feature>
<feature type="transmembrane region" description="Helical" evidence="1">
    <location>
        <begin position="125"/>
        <end position="151"/>
    </location>
</feature>
<feature type="transmembrane region" description="Helical" evidence="1">
    <location>
        <begin position="38"/>
        <end position="58"/>
    </location>
</feature>
<feature type="transmembrane region" description="Helical" evidence="1">
    <location>
        <begin position="93"/>
        <end position="113"/>
    </location>
</feature>
<dbReference type="EMBL" id="CP013099">
    <property type="protein sequence ID" value="ALP52614.1"/>
    <property type="molecule type" value="Genomic_DNA"/>
</dbReference>
<sequence length="266" mass="29164">MHTIVIGTLAIFLYLVAAYSLGARLRNQLTTPASKWKSLTPAIVALLLHGWVIGGQLFTAAGLNLGVFNAVSLVTWVISAILLLSVIKRPTENLGIIVFPGTALAVALGLAFSAEQITEPLNSHIEIHILISIAAYSLLSIAAVQAVLLTIQDYHLRHKHPGGFIRTLPPLQTMERLLFQMIGLGFILQSLSLLTGFIFLDNMFAQHLVHKTVLSIVAWGVFATLLWGRWQFGWRGKTAIRWTLSGFVFLALAYFGSKTVLEVILN</sequence>
<evidence type="ECO:0000313" key="4">
    <source>
        <dbReference type="Proteomes" id="UP000055136"/>
    </source>
</evidence>
<dbReference type="AlphaFoldDB" id="A0A0S2TBT0"/>
<dbReference type="GO" id="GO:0005886">
    <property type="term" value="C:plasma membrane"/>
    <property type="evidence" value="ECO:0007669"/>
    <property type="project" value="TreeGrafter"/>
</dbReference>
<dbReference type="PANTHER" id="PTHR38034">
    <property type="entry name" value="INNER MEMBRANE PROTEIN YPJD"/>
    <property type="match status" value="1"/>
</dbReference>
<accession>A0A0S2TBT0</accession>
<dbReference type="GO" id="GO:0020037">
    <property type="term" value="F:heme binding"/>
    <property type="evidence" value="ECO:0007669"/>
    <property type="project" value="InterPro"/>
</dbReference>
<keyword evidence="1" id="KW-0812">Transmembrane</keyword>
<feature type="transmembrane region" description="Helical" evidence="1">
    <location>
        <begin position="212"/>
        <end position="230"/>
    </location>
</feature>
<keyword evidence="1" id="KW-1133">Transmembrane helix</keyword>
<reference evidence="3" key="1">
    <citation type="submission" date="2015-10" db="EMBL/GenBank/DDBJ databases">
        <title>Description of Candidatus Tenderia electrophaga gen. nov, sp. nov., an Uncultivated Electroautotroph from a Biocathode Enrichment.</title>
        <authorList>
            <person name="Eddie B.J."/>
            <person name="Malanoski A.P."/>
            <person name="Wang Z."/>
            <person name="Hall R.J."/>
            <person name="Oh S.D."/>
            <person name="Heiner C."/>
            <person name="Lin B."/>
            <person name="Strycharz-Glaven S.M."/>
        </authorList>
    </citation>
    <scope>NUCLEOTIDE SEQUENCE [LARGE SCALE GENOMIC DNA]</scope>
    <source>
        <strain evidence="3">NRL1</strain>
    </source>
</reference>
<dbReference type="GO" id="GO:0017004">
    <property type="term" value="P:cytochrome complex assembly"/>
    <property type="evidence" value="ECO:0007669"/>
    <property type="project" value="InterPro"/>
</dbReference>
<protein>
    <recommendedName>
        <fullName evidence="2">Cytochrome c assembly protein domain-containing protein</fullName>
    </recommendedName>
</protein>
<dbReference type="InterPro" id="IPR002541">
    <property type="entry name" value="Cyt_c_assembly"/>
</dbReference>
<feature type="transmembrane region" description="Helical" evidence="1">
    <location>
        <begin position="242"/>
        <end position="265"/>
    </location>
</feature>
<keyword evidence="1" id="KW-0472">Membrane</keyword>